<gene>
    <name evidence="2" type="ORF">MSPICULIGERA_LOCUS2651</name>
</gene>
<evidence type="ECO:0000313" key="3">
    <source>
        <dbReference type="Proteomes" id="UP001177023"/>
    </source>
</evidence>
<dbReference type="Proteomes" id="UP001177023">
    <property type="component" value="Unassembled WGS sequence"/>
</dbReference>
<dbReference type="GO" id="GO:0004674">
    <property type="term" value="F:protein serine/threonine kinase activity"/>
    <property type="evidence" value="ECO:0007669"/>
    <property type="project" value="TreeGrafter"/>
</dbReference>
<dbReference type="GO" id="GO:0005634">
    <property type="term" value="C:nucleus"/>
    <property type="evidence" value="ECO:0007669"/>
    <property type="project" value="TreeGrafter"/>
</dbReference>
<keyword evidence="3" id="KW-1185">Reference proteome</keyword>
<sequence>MEVDPQQNQINSMPKPGIFFAYNPKTNVGATHQLNVPGNYFPDTTDAKFRPPNLPPGVYHLIGSGSQAKVIAALKKDASGNDMKVACKRYDVTSDEECRFILRELQIAQFLQHKHIARLYEYFYDENSAGKLEHVWLVMERASMSLDKFFDSRINAASPRPYSHANLERFVNAQNQHTTDPRTPPIYYPPEALLAQPHYDARIDIWCAALVMLEAFEEPRPGYAAKAHFRLMMPPLAEIPAGVAAARTAIEGMQNLVLGKHPNPGKLDELLRCVVEKWCTGTNPAETIGKNEQFVCLLRWMLERNPDRRPHASQCLQDQYLAEAAKENSQPTTTIPDEAKNTLHAILRQSSQNVHVQPRT</sequence>
<dbReference type="PANTHER" id="PTHR44167">
    <property type="entry name" value="OVARIAN-SPECIFIC SERINE/THREONINE-PROTEIN KINASE LOK-RELATED"/>
    <property type="match status" value="1"/>
</dbReference>
<dbReference type="GO" id="GO:0005524">
    <property type="term" value="F:ATP binding"/>
    <property type="evidence" value="ECO:0007669"/>
    <property type="project" value="InterPro"/>
</dbReference>
<dbReference type="Gene3D" id="1.10.510.10">
    <property type="entry name" value="Transferase(Phosphotransferase) domain 1"/>
    <property type="match status" value="2"/>
</dbReference>
<dbReference type="SMART" id="SM00220">
    <property type="entry name" value="S_TKc"/>
    <property type="match status" value="1"/>
</dbReference>
<dbReference type="InterPro" id="IPR000719">
    <property type="entry name" value="Prot_kinase_dom"/>
</dbReference>
<dbReference type="SUPFAM" id="SSF56112">
    <property type="entry name" value="Protein kinase-like (PK-like)"/>
    <property type="match status" value="1"/>
</dbReference>
<dbReference type="GO" id="GO:0044773">
    <property type="term" value="P:mitotic DNA damage checkpoint signaling"/>
    <property type="evidence" value="ECO:0007669"/>
    <property type="project" value="TreeGrafter"/>
</dbReference>
<dbReference type="Pfam" id="PF00069">
    <property type="entry name" value="Pkinase"/>
    <property type="match status" value="1"/>
</dbReference>
<feature type="domain" description="Protein kinase" evidence="1">
    <location>
        <begin position="56"/>
        <end position="321"/>
    </location>
</feature>
<protein>
    <recommendedName>
        <fullName evidence="1">Protein kinase domain-containing protein</fullName>
    </recommendedName>
</protein>
<organism evidence="2 3">
    <name type="scientific">Mesorhabditis spiculigera</name>
    <dbReference type="NCBI Taxonomy" id="96644"/>
    <lineage>
        <taxon>Eukaryota</taxon>
        <taxon>Metazoa</taxon>
        <taxon>Ecdysozoa</taxon>
        <taxon>Nematoda</taxon>
        <taxon>Chromadorea</taxon>
        <taxon>Rhabditida</taxon>
        <taxon>Rhabditina</taxon>
        <taxon>Rhabditomorpha</taxon>
        <taxon>Rhabditoidea</taxon>
        <taxon>Rhabditidae</taxon>
        <taxon>Mesorhabditinae</taxon>
        <taxon>Mesorhabditis</taxon>
    </lineage>
</organism>
<proteinExistence type="predicted"/>
<reference evidence="2" key="1">
    <citation type="submission" date="2023-06" db="EMBL/GenBank/DDBJ databases">
        <authorList>
            <person name="Delattre M."/>
        </authorList>
    </citation>
    <scope>NUCLEOTIDE SEQUENCE</scope>
    <source>
        <strain evidence="2">AF72</strain>
    </source>
</reference>
<comment type="caution">
    <text evidence="2">The sequence shown here is derived from an EMBL/GenBank/DDBJ whole genome shotgun (WGS) entry which is preliminary data.</text>
</comment>
<evidence type="ECO:0000259" key="1">
    <source>
        <dbReference type="PROSITE" id="PS50011"/>
    </source>
</evidence>
<accession>A0AA36C9H3</accession>
<dbReference type="InterPro" id="IPR011009">
    <property type="entry name" value="Kinase-like_dom_sf"/>
</dbReference>
<dbReference type="GO" id="GO:0005737">
    <property type="term" value="C:cytoplasm"/>
    <property type="evidence" value="ECO:0007669"/>
    <property type="project" value="TreeGrafter"/>
</dbReference>
<dbReference type="PROSITE" id="PS50011">
    <property type="entry name" value="PROTEIN_KINASE_DOM"/>
    <property type="match status" value="1"/>
</dbReference>
<name>A0AA36C9H3_9BILA</name>
<dbReference type="AlphaFoldDB" id="A0AA36C9H3"/>
<dbReference type="PANTHER" id="PTHR44167:SF24">
    <property type="entry name" value="SERINE_THREONINE-PROTEIN KINASE CHK2"/>
    <property type="match status" value="1"/>
</dbReference>
<evidence type="ECO:0000313" key="2">
    <source>
        <dbReference type="EMBL" id="CAJ0563951.1"/>
    </source>
</evidence>
<dbReference type="EMBL" id="CATQJA010000764">
    <property type="protein sequence ID" value="CAJ0563951.1"/>
    <property type="molecule type" value="Genomic_DNA"/>
</dbReference>
<feature type="non-terminal residue" evidence="2">
    <location>
        <position position="360"/>
    </location>
</feature>